<evidence type="ECO:0000313" key="2">
    <source>
        <dbReference type="Proteomes" id="UP001050975"/>
    </source>
</evidence>
<comment type="caution">
    <text evidence="1">The sequence shown here is derived from an EMBL/GenBank/DDBJ whole genome shotgun (WGS) entry which is preliminary data.</text>
</comment>
<dbReference type="EMBL" id="BLAY01000194">
    <property type="protein sequence ID" value="GET43025.1"/>
    <property type="molecule type" value="Genomic_DNA"/>
</dbReference>
<protein>
    <submittedName>
        <fullName evidence="1">Uncharacterized protein</fullName>
    </submittedName>
</protein>
<name>A0AAV3XM66_9CYAN</name>
<keyword evidence="2" id="KW-1185">Reference proteome</keyword>
<organism evidence="1 2">
    <name type="scientific">Microseira wollei NIES-4236</name>
    <dbReference type="NCBI Taxonomy" id="2530354"/>
    <lineage>
        <taxon>Bacteria</taxon>
        <taxon>Bacillati</taxon>
        <taxon>Cyanobacteriota</taxon>
        <taxon>Cyanophyceae</taxon>
        <taxon>Oscillatoriophycideae</taxon>
        <taxon>Aerosakkonematales</taxon>
        <taxon>Aerosakkonemataceae</taxon>
        <taxon>Microseira</taxon>
    </lineage>
</organism>
<accession>A0AAV3XM66</accession>
<dbReference type="RefSeq" id="WP_226591429.1">
    <property type="nucleotide sequence ID" value="NZ_BLAY01000194.1"/>
</dbReference>
<evidence type="ECO:0000313" key="1">
    <source>
        <dbReference type="EMBL" id="GET43025.1"/>
    </source>
</evidence>
<proteinExistence type="predicted"/>
<reference evidence="1" key="1">
    <citation type="submission" date="2019-10" db="EMBL/GenBank/DDBJ databases">
        <title>Draft genome sequece of Microseira wollei NIES-4236.</title>
        <authorList>
            <person name="Yamaguchi H."/>
            <person name="Suzuki S."/>
            <person name="Kawachi M."/>
        </authorList>
    </citation>
    <scope>NUCLEOTIDE SEQUENCE</scope>
    <source>
        <strain evidence="1">NIES-4236</strain>
    </source>
</reference>
<dbReference type="AlphaFoldDB" id="A0AAV3XM66"/>
<gene>
    <name evidence="1" type="ORF">MiSe_78450</name>
</gene>
<sequence>MVSNSDQSRSGDRETLPLESLITLQCFSDDLAHITQCLQTLGELQELVSTCSVLSG</sequence>
<dbReference type="Proteomes" id="UP001050975">
    <property type="component" value="Unassembled WGS sequence"/>
</dbReference>